<feature type="domain" description="CUB" evidence="5">
    <location>
        <begin position="445"/>
        <end position="554"/>
    </location>
</feature>
<sequence>MDCEWAIHGPTGHFLTITFETFELQLPNCSTHDYVEIRDYNMTGEILAQFCGTHTETVTTSDSFALIRFHSDERVTGQGFRMTFTSSVASCGGEFVTPTGIITSPNYPGQYPHRRFCIWTIRVADDRRVTLTFDDFDLEAHARCRYDTVVVFNGLLVRNLSPHISSRLCGTDNPGTFESSGNTMSLLFTTDGSLSARGFSAHYHSNYGRKCGGRIDLGEVATGTIESPDFGTGQYNHSTECIWILSVPADQQASISLRFLNMSLEHTTNCDYDFVEVVEGESSEGELVGRYCGIDTLPPIITSPSRHLWVRFVSDISVVTEGFQLRYTRNNCGGVVSNSAGQIRSPPQNVPYDCAWHIITQPGNQIKLHFTNMSLGGTQPCNNSHVDILNGEFMTSPSIGRFCGYTLPPDFLSQSSQMRVIFHNSARSSPARTFSLQFVALSAACGGAIHAQSGVVKSPDNPGLYPYNTECTWTINVLQGYHILLTFLPPFDLEISDGCTHDYLQVTEELTERHTYCGNEMPPPYNSSSNSLTLKFVSDARHRGHGFTVNFTVGCGATYTGSEGTIISPGFPRHYSNNLHCVYVIIANNDNDHILLNFDPDSFSLEGSERFKQSDPTPPPPGTTQAPDTTSYPPQHSLSDVVHRDIHRADQPIGGAGCVYDYVEVYNGNDTHGQIQGRFCGVVAPQELWAIGTMYIVFKTDHSLTGRGWQAWFTVAANGGQLTGPFGSFASQTSAGRYHHMTNSTWSITVDPSYSIELKFSKFHLEESARCNFDYVAIYDGLSMSNSSLIGRYCGSVAPERIVSKENTLLVNFVTDSSVSNEGFHAAYRSVFGPSQGCGGLLNMTSGVIKSLDHDGNGQYEPDLICVWQIVVPPDQNVRLHFDQFDLAPQGRENCLDQFDYLQVIDGMYNEDPVVGTYCGAAEISDIVSSYNSVSVKFVTDESDQRSGFQLHFEAIENDCGGTLRVTTEPQTLTSTGYGSEYYGNNLRCSWLLDAPITDQIQVQVTDIDINANPECSKVYLRVRDIRMGPDGRTVHYCGSVTPAEFISVGHLVEVSFVTDAVRIGRGFSLTYQVAACNRTYTAESGRITSPGWPGEYPNYAWCDIKISAPEGSTIALFFNAFDIESHTDCQFDQLQVYNSSGDDGVVMATLCGGTLPIPIFVTSNSVWMRFITDATRQGHGFDITYISSVHGCGGTLLTHSGTFTSPGYPWEQLDSKRCEWTIRGHARHQVVLDFSAFTVGDRRSREHNYVSVYDGDSVVAPLVGTYCGSVSVNKQFFPISSVCGVKLVYYWFTMYHEICNFFNIELLLAGVRFV</sequence>
<dbReference type="FunFam" id="2.60.120.290:FF:000013">
    <property type="entry name" value="Membrane frizzled-related protein"/>
    <property type="match status" value="3"/>
</dbReference>
<accession>A0AAD9NSE5</accession>
<dbReference type="Pfam" id="PF00431">
    <property type="entry name" value="CUB"/>
    <property type="match status" value="12"/>
</dbReference>
<feature type="domain" description="CUB" evidence="5">
    <location>
        <begin position="211"/>
        <end position="330"/>
    </location>
</feature>
<feature type="domain" description="CUB" evidence="5">
    <location>
        <begin position="838"/>
        <end position="956"/>
    </location>
</feature>
<protein>
    <recommendedName>
        <fullName evidence="5">CUB domain-containing protein</fullName>
    </recommendedName>
</protein>
<evidence type="ECO:0000313" key="7">
    <source>
        <dbReference type="Proteomes" id="UP001209878"/>
    </source>
</evidence>
<dbReference type="PANTHER" id="PTHR24251">
    <property type="entry name" value="OVOCHYMASE-RELATED"/>
    <property type="match status" value="1"/>
</dbReference>
<evidence type="ECO:0000313" key="6">
    <source>
        <dbReference type="EMBL" id="KAK2178886.1"/>
    </source>
</evidence>
<dbReference type="Gene3D" id="2.60.120.290">
    <property type="entry name" value="Spermadhesin, CUB domain"/>
    <property type="match status" value="11"/>
</dbReference>
<feature type="domain" description="CUB" evidence="5">
    <location>
        <begin position="718"/>
        <end position="831"/>
    </location>
</feature>
<dbReference type="InterPro" id="IPR035914">
    <property type="entry name" value="Sperma_CUB_dom_sf"/>
</dbReference>
<gene>
    <name evidence="6" type="ORF">NP493_525g03001</name>
</gene>
<keyword evidence="2" id="KW-1015">Disulfide bond</keyword>
<evidence type="ECO:0000256" key="4">
    <source>
        <dbReference type="SAM" id="MobiDB-lite"/>
    </source>
</evidence>
<organism evidence="6 7">
    <name type="scientific">Ridgeia piscesae</name>
    <name type="common">Tubeworm</name>
    <dbReference type="NCBI Taxonomy" id="27915"/>
    <lineage>
        <taxon>Eukaryota</taxon>
        <taxon>Metazoa</taxon>
        <taxon>Spiralia</taxon>
        <taxon>Lophotrochozoa</taxon>
        <taxon>Annelida</taxon>
        <taxon>Polychaeta</taxon>
        <taxon>Sedentaria</taxon>
        <taxon>Canalipalpata</taxon>
        <taxon>Sabellida</taxon>
        <taxon>Siboglinidae</taxon>
        <taxon>Ridgeia</taxon>
    </lineage>
</organism>
<feature type="domain" description="CUB" evidence="5">
    <location>
        <begin position="1077"/>
        <end position="1189"/>
    </location>
</feature>
<evidence type="ECO:0000256" key="2">
    <source>
        <dbReference type="ARBA" id="ARBA00023157"/>
    </source>
</evidence>
<dbReference type="SMART" id="SM00042">
    <property type="entry name" value="CUB"/>
    <property type="match status" value="11"/>
</dbReference>
<dbReference type="SUPFAM" id="SSF49854">
    <property type="entry name" value="Spermadhesin, CUB domain"/>
    <property type="match status" value="11"/>
</dbReference>
<dbReference type="EMBL" id="JAODUO010000525">
    <property type="protein sequence ID" value="KAK2178886.1"/>
    <property type="molecule type" value="Genomic_DNA"/>
</dbReference>
<dbReference type="Proteomes" id="UP001209878">
    <property type="component" value="Unassembled WGS sequence"/>
</dbReference>
<keyword evidence="7" id="KW-1185">Reference proteome</keyword>
<feature type="region of interest" description="Disordered" evidence="4">
    <location>
        <begin position="606"/>
        <end position="637"/>
    </location>
</feature>
<dbReference type="InterPro" id="IPR000859">
    <property type="entry name" value="CUB_dom"/>
</dbReference>
<comment type="caution">
    <text evidence="3">Lacks conserved residue(s) required for the propagation of feature annotation.</text>
</comment>
<comment type="caution">
    <text evidence="6">The sequence shown here is derived from an EMBL/GenBank/DDBJ whole genome shotgun (WGS) entry which is preliminary data.</text>
</comment>
<feature type="domain" description="CUB" evidence="5">
    <location>
        <begin position="960"/>
        <end position="1075"/>
    </location>
</feature>
<feature type="domain" description="CUB" evidence="5">
    <location>
        <begin position="332"/>
        <end position="441"/>
    </location>
</feature>
<feature type="domain" description="CUB" evidence="5">
    <location>
        <begin position="91"/>
        <end position="206"/>
    </location>
</feature>
<evidence type="ECO:0000259" key="5">
    <source>
        <dbReference type="PROSITE" id="PS01180"/>
    </source>
</evidence>
<keyword evidence="1" id="KW-0677">Repeat</keyword>
<dbReference type="FunFam" id="2.60.120.290:FF:000005">
    <property type="entry name" value="Procollagen C-endopeptidase enhancer 1"/>
    <property type="match status" value="3"/>
</dbReference>
<dbReference type="PROSITE" id="PS01180">
    <property type="entry name" value="CUB"/>
    <property type="match status" value="11"/>
</dbReference>
<proteinExistence type="predicted"/>
<feature type="domain" description="CUB" evidence="5">
    <location>
        <begin position="555"/>
        <end position="716"/>
    </location>
</feature>
<reference evidence="6" key="1">
    <citation type="journal article" date="2023" name="Mol. Biol. Evol.">
        <title>Third-Generation Sequencing Reveals the Adaptive Role of the Epigenome in Three Deep-Sea Polychaetes.</title>
        <authorList>
            <person name="Perez M."/>
            <person name="Aroh O."/>
            <person name="Sun Y."/>
            <person name="Lan Y."/>
            <person name="Juniper S.K."/>
            <person name="Young C.R."/>
            <person name="Angers B."/>
            <person name="Qian P.Y."/>
        </authorList>
    </citation>
    <scope>NUCLEOTIDE SEQUENCE</scope>
    <source>
        <strain evidence="6">R07B-5</strain>
    </source>
</reference>
<feature type="domain" description="CUB" evidence="5">
    <location>
        <begin position="1"/>
        <end position="87"/>
    </location>
</feature>
<feature type="domain" description="CUB" evidence="5">
    <location>
        <begin position="1193"/>
        <end position="1310"/>
    </location>
</feature>
<dbReference type="CDD" id="cd00041">
    <property type="entry name" value="CUB"/>
    <property type="match status" value="11"/>
</dbReference>
<name>A0AAD9NSE5_RIDPI</name>
<evidence type="ECO:0000256" key="1">
    <source>
        <dbReference type="ARBA" id="ARBA00022737"/>
    </source>
</evidence>
<evidence type="ECO:0000256" key="3">
    <source>
        <dbReference type="PROSITE-ProRule" id="PRU00059"/>
    </source>
</evidence>